<comment type="caution">
    <text evidence="2">The sequence shown here is derived from an EMBL/GenBank/DDBJ whole genome shotgun (WGS) entry which is preliminary data.</text>
</comment>
<evidence type="ECO:0000256" key="1">
    <source>
        <dbReference type="SAM" id="MobiDB-lite"/>
    </source>
</evidence>
<feature type="compositionally biased region" description="Low complexity" evidence="1">
    <location>
        <begin position="153"/>
        <end position="163"/>
    </location>
</feature>
<feature type="region of interest" description="Disordered" evidence="1">
    <location>
        <begin position="104"/>
        <end position="187"/>
    </location>
</feature>
<proteinExistence type="predicted"/>
<feature type="region of interest" description="Disordered" evidence="1">
    <location>
        <begin position="24"/>
        <end position="43"/>
    </location>
</feature>
<feature type="compositionally biased region" description="Polar residues" evidence="1">
    <location>
        <begin position="104"/>
        <end position="130"/>
    </location>
</feature>
<evidence type="ECO:0000313" key="3">
    <source>
        <dbReference type="Proteomes" id="UP001153069"/>
    </source>
</evidence>
<name>A0A9N8EL56_9STRA</name>
<reference evidence="2" key="1">
    <citation type="submission" date="2020-06" db="EMBL/GenBank/DDBJ databases">
        <authorList>
            <consortium name="Plant Systems Biology data submission"/>
        </authorList>
    </citation>
    <scope>NUCLEOTIDE SEQUENCE</scope>
    <source>
        <strain evidence="2">D6</strain>
    </source>
</reference>
<feature type="compositionally biased region" description="Low complexity" evidence="1">
    <location>
        <begin position="27"/>
        <end position="39"/>
    </location>
</feature>
<dbReference type="Proteomes" id="UP001153069">
    <property type="component" value="Unassembled WGS sequence"/>
</dbReference>
<protein>
    <submittedName>
        <fullName evidence="2">Uncharacterized protein</fullName>
    </submittedName>
</protein>
<sequence>MPSMSPIGALTNRFSNIRDGLQNQMANMNSNSPRSSMNRGVSKERQLRKVELLVRDPVLWAEFKRRVAARNHFSNAGVQYVLHELCDELNIPGLDLIDDSSSIQTAKSTQSTRRASFTGSNKAGNDNVPTKNRFGLLRTLRSGTREPPTPEVSYSHSPSSHFSKVPCPESPGSQLNLSPTKTPLTPMSATTVSTAATMTPASDVTLPKEIRARGPVLDFLEQPNF</sequence>
<gene>
    <name evidence="2" type="ORF">SEMRO_1109_G242340.1</name>
</gene>
<organism evidence="2 3">
    <name type="scientific">Seminavis robusta</name>
    <dbReference type="NCBI Taxonomy" id="568900"/>
    <lineage>
        <taxon>Eukaryota</taxon>
        <taxon>Sar</taxon>
        <taxon>Stramenopiles</taxon>
        <taxon>Ochrophyta</taxon>
        <taxon>Bacillariophyta</taxon>
        <taxon>Bacillariophyceae</taxon>
        <taxon>Bacillariophycidae</taxon>
        <taxon>Naviculales</taxon>
        <taxon>Naviculaceae</taxon>
        <taxon>Seminavis</taxon>
    </lineage>
</organism>
<evidence type="ECO:0000313" key="2">
    <source>
        <dbReference type="EMBL" id="CAB9520520.1"/>
    </source>
</evidence>
<accession>A0A9N8EL56</accession>
<dbReference type="AlphaFoldDB" id="A0A9N8EL56"/>
<dbReference type="EMBL" id="CAICTM010001107">
    <property type="protein sequence ID" value="CAB9520520.1"/>
    <property type="molecule type" value="Genomic_DNA"/>
</dbReference>
<feature type="compositionally biased region" description="Polar residues" evidence="1">
    <location>
        <begin position="171"/>
        <end position="183"/>
    </location>
</feature>
<keyword evidence="3" id="KW-1185">Reference proteome</keyword>